<dbReference type="GO" id="GO:0070573">
    <property type="term" value="F:metallodipeptidase activity"/>
    <property type="evidence" value="ECO:0007669"/>
    <property type="project" value="InterPro"/>
</dbReference>
<dbReference type="Gene3D" id="3.20.20.140">
    <property type="entry name" value="Metal-dependent hydrolases"/>
    <property type="match status" value="1"/>
</dbReference>
<evidence type="ECO:0000313" key="2">
    <source>
        <dbReference type="Proteomes" id="UP000218267"/>
    </source>
</evidence>
<evidence type="ECO:0008006" key="3">
    <source>
        <dbReference type="Google" id="ProtNLM"/>
    </source>
</evidence>
<evidence type="ECO:0000313" key="1">
    <source>
        <dbReference type="EMBL" id="BAX81855.1"/>
    </source>
</evidence>
<organism evidence="1 2">
    <name type="scientific">Labilibaculum antarcticum</name>
    <dbReference type="NCBI Taxonomy" id="1717717"/>
    <lineage>
        <taxon>Bacteria</taxon>
        <taxon>Pseudomonadati</taxon>
        <taxon>Bacteroidota</taxon>
        <taxon>Bacteroidia</taxon>
        <taxon>Marinilabiliales</taxon>
        <taxon>Marinifilaceae</taxon>
        <taxon>Labilibaculum</taxon>
    </lineage>
</organism>
<dbReference type="InterPro" id="IPR008257">
    <property type="entry name" value="Pept_M19"/>
</dbReference>
<keyword evidence="2" id="KW-1185">Reference proteome</keyword>
<dbReference type="SUPFAM" id="SSF51556">
    <property type="entry name" value="Metallo-dependent hydrolases"/>
    <property type="match status" value="1"/>
</dbReference>
<dbReference type="OrthoDB" id="9804920at2"/>
<accession>A0A1Y1CNB9</accession>
<proteinExistence type="predicted"/>
<dbReference type="CDD" id="cd01301">
    <property type="entry name" value="rDP_like"/>
    <property type="match status" value="1"/>
</dbReference>
<dbReference type="RefSeq" id="WP_096431638.1">
    <property type="nucleotide sequence ID" value="NZ_AP018042.1"/>
</dbReference>
<reference evidence="2" key="2">
    <citation type="journal article" date="2020" name="Antonie Van Leeuwenhoek">
        <title>Labilibaculum antarcticum sp. nov., a novel facultative anaerobic, psychrotorelant bacterium isolated from marine sediment of Antarctica.</title>
        <authorList>
            <person name="Watanabe M."/>
            <person name="Kojima H."/>
            <person name="Fukui M."/>
        </authorList>
    </citation>
    <scope>NUCLEOTIDE SEQUENCE [LARGE SCALE GENOMIC DNA]</scope>
    <source>
        <strain evidence="2">SPP2</strain>
    </source>
</reference>
<dbReference type="PROSITE" id="PS51257">
    <property type="entry name" value="PROKAR_LIPOPROTEIN"/>
    <property type="match status" value="1"/>
</dbReference>
<dbReference type="InterPro" id="IPR032466">
    <property type="entry name" value="Metal_Hydrolase"/>
</dbReference>
<protein>
    <recommendedName>
        <fullName evidence="3">Membrane dipeptidase</fullName>
    </recommendedName>
</protein>
<reference evidence="1 2" key="1">
    <citation type="journal article" date="2018" name="Mar. Genomics">
        <title>Complete genome sequence of Marinifilaceae bacterium strain SPP2, isolated from the Antarctic marine sediment.</title>
        <authorList>
            <person name="Watanabe M."/>
            <person name="Kojima H."/>
            <person name="Fukui M."/>
        </authorList>
    </citation>
    <scope>NUCLEOTIDE SEQUENCE [LARGE SCALE GENOMIC DNA]</scope>
    <source>
        <strain evidence="1 2">SPP2</strain>
    </source>
</reference>
<dbReference type="PANTHER" id="PTHR10443:SF12">
    <property type="entry name" value="DIPEPTIDASE"/>
    <property type="match status" value="1"/>
</dbReference>
<name>A0A1Y1CNB9_9BACT</name>
<dbReference type="Proteomes" id="UP000218267">
    <property type="component" value="Chromosome"/>
</dbReference>
<dbReference type="KEGG" id="mbas:ALGA_3557"/>
<dbReference type="EMBL" id="AP018042">
    <property type="protein sequence ID" value="BAX81855.1"/>
    <property type="molecule type" value="Genomic_DNA"/>
</dbReference>
<dbReference type="Pfam" id="PF01244">
    <property type="entry name" value="Peptidase_M19"/>
    <property type="match status" value="1"/>
</dbReference>
<dbReference type="AlphaFoldDB" id="A0A1Y1CNB9"/>
<dbReference type="Gene3D" id="1.10.287.650">
    <property type="entry name" value="L27 domain"/>
    <property type="match status" value="1"/>
</dbReference>
<gene>
    <name evidence="1" type="ORF">ALGA_3557</name>
</gene>
<sequence length="410" mass="45796">MKKVYLAGLVVTLITVLSSCESLDQKAAKIHNHAFTIDTHVDTPYHLLDKDFDIAVAHPFVEGGSRVDFPRMKEGGLDGIFFAAFTSQRERTSENILVARSKADELIDSIYAACQKNNDLAEVALSVEDGYRLEKEGKRAIFIGLENGFPIGKDILEVERYFNKGVRYITLCHTSNNDICDSSTDKDGAEFNGLSSFGEEVVPKMNDLGILIDVSHISDSSFFDVLKLSETPVIASHSCARAVCDNPRNLTDEMLVALAENGGVIQMCILDDYVKAPDTTTVGYQKELDLHARYRNASKMSKEEEDKLWDEWRQMQIDYPKDKPTVADAVDHIDHIVKLIGIDHIGIGTDFDGGGGLKDCVDASQMMNITKELLKRKYSEEEIAKIWGGNFMRVFTEVEEYAKNQKMALN</sequence>
<dbReference type="GO" id="GO:0006508">
    <property type="term" value="P:proteolysis"/>
    <property type="evidence" value="ECO:0007669"/>
    <property type="project" value="InterPro"/>
</dbReference>
<dbReference type="PANTHER" id="PTHR10443">
    <property type="entry name" value="MICROSOMAL DIPEPTIDASE"/>
    <property type="match status" value="1"/>
</dbReference>
<dbReference type="PROSITE" id="PS51365">
    <property type="entry name" value="RENAL_DIPEPTIDASE_2"/>
    <property type="match status" value="1"/>
</dbReference>